<dbReference type="AlphaFoldDB" id="A0A1I0UFD8"/>
<protein>
    <submittedName>
        <fullName evidence="1">Uncharacterized protein</fullName>
    </submittedName>
</protein>
<name>A0A1I0UFD8_9RHOB</name>
<reference evidence="1 2" key="1">
    <citation type="submission" date="2016-10" db="EMBL/GenBank/DDBJ databases">
        <authorList>
            <person name="de Groot N.N."/>
        </authorList>
    </citation>
    <scope>NUCLEOTIDE SEQUENCE [LARGE SCALE GENOMIC DNA]</scope>
    <source>
        <strain evidence="1 2">CGMCC 1.6117</strain>
    </source>
</reference>
<sequence>MAKWWGYWMRKYNFPVRAVQADASEPLFRLVLDPRFSAAEMLADFPRNVVQPFLNVVLADGKQGSCFKAAGSHAIEVSLPSHIQVNDAERAILANLMDFGQDFESARSTTIGELVFFLTRPDENGPESFLDALAARNAEAVAFMNEVMLQFPPEDEYSTRTWPEELIERYYFGIVLEYGDLLDNKDMSAALGILDCLHDVNMWTGFSVKANPGDTMKAGGSGISFEIEAENGAISYQVERPACDPALSILILVEKIEKLTGARPRAWQIHIEAAG</sequence>
<evidence type="ECO:0000313" key="2">
    <source>
        <dbReference type="Proteomes" id="UP000182312"/>
    </source>
</evidence>
<accession>A0A1I0UFD8</accession>
<organism evidence="1 2">
    <name type="scientific">Paracoccus halophilus</name>
    <dbReference type="NCBI Taxonomy" id="376733"/>
    <lineage>
        <taxon>Bacteria</taxon>
        <taxon>Pseudomonadati</taxon>
        <taxon>Pseudomonadota</taxon>
        <taxon>Alphaproteobacteria</taxon>
        <taxon>Rhodobacterales</taxon>
        <taxon>Paracoccaceae</taxon>
        <taxon>Paracoccus</taxon>
    </lineage>
</organism>
<proteinExistence type="predicted"/>
<dbReference type="Proteomes" id="UP000182312">
    <property type="component" value="Unassembled WGS sequence"/>
</dbReference>
<evidence type="ECO:0000313" key="1">
    <source>
        <dbReference type="EMBL" id="SFA62769.1"/>
    </source>
</evidence>
<gene>
    <name evidence="1" type="ORF">SAMN04487972_1722</name>
</gene>
<dbReference type="EMBL" id="FOJO01000072">
    <property type="protein sequence ID" value="SFA62769.1"/>
    <property type="molecule type" value="Genomic_DNA"/>
</dbReference>